<reference evidence="1" key="2">
    <citation type="journal article" date="2015" name="Data Brief">
        <title>Shoot transcriptome of the giant reed, Arundo donax.</title>
        <authorList>
            <person name="Barrero R.A."/>
            <person name="Guerrero F.D."/>
            <person name="Moolhuijzen P."/>
            <person name="Goolsby J.A."/>
            <person name="Tidwell J."/>
            <person name="Bellgard S.E."/>
            <person name="Bellgard M.I."/>
        </authorList>
    </citation>
    <scope>NUCLEOTIDE SEQUENCE</scope>
    <source>
        <tissue evidence="1">Shoot tissue taken approximately 20 cm above the soil surface</tissue>
    </source>
</reference>
<proteinExistence type="predicted"/>
<sequence>MLFLYVKYFYSGVKRVLYCESKHLCAESRNLDAEGPKKAKLNVRYNICILFMTIAMISNPWHEAIGKVGFNWLVMKNIKIIY</sequence>
<reference evidence="1" key="1">
    <citation type="submission" date="2014-09" db="EMBL/GenBank/DDBJ databases">
        <authorList>
            <person name="Magalhaes I.L.F."/>
            <person name="Oliveira U."/>
            <person name="Santos F.R."/>
            <person name="Vidigal T.H.D.A."/>
            <person name="Brescovit A.D."/>
            <person name="Santos A.J."/>
        </authorList>
    </citation>
    <scope>NUCLEOTIDE SEQUENCE</scope>
    <source>
        <tissue evidence="1">Shoot tissue taken approximately 20 cm above the soil surface</tissue>
    </source>
</reference>
<evidence type="ECO:0000313" key="1">
    <source>
        <dbReference type="EMBL" id="JAD72163.1"/>
    </source>
</evidence>
<protein>
    <submittedName>
        <fullName evidence="1">Uncharacterized protein</fullName>
    </submittedName>
</protein>
<organism evidence="1">
    <name type="scientific">Arundo donax</name>
    <name type="common">Giant reed</name>
    <name type="synonym">Donax arundinaceus</name>
    <dbReference type="NCBI Taxonomy" id="35708"/>
    <lineage>
        <taxon>Eukaryota</taxon>
        <taxon>Viridiplantae</taxon>
        <taxon>Streptophyta</taxon>
        <taxon>Embryophyta</taxon>
        <taxon>Tracheophyta</taxon>
        <taxon>Spermatophyta</taxon>
        <taxon>Magnoliopsida</taxon>
        <taxon>Liliopsida</taxon>
        <taxon>Poales</taxon>
        <taxon>Poaceae</taxon>
        <taxon>PACMAD clade</taxon>
        <taxon>Arundinoideae</taxon>
        <taxon>Arundineae</taxon>
        <taxon>Arundo</taxon>
    </lineage>
</organism>
<accession>A0A0A9CCK2</accession>
<dbReference type="AlphaFoldDB" id="A0A0A9CCK2"/>
<name>A0A0A9CCK2_ARUDO</name>
<dbReference type="EMBL" id="GBRH01225732">
    <property type="protein sequence ID" value="JAD72163.1"/>
    <property type="molecule type" value="Transcribed_RNA"/>
</dbReference>